<dbReference type="OrthoDB" id="10460962at2759"/>
<dbReference type="AlphaFoldDB" id="A0A4P9YB40"/>
<evidence type="ECO:0000313" key="3">
    <source>
        <dbReference type="Proteomes" id="UP000267251"/>
    </source>
</evidence>
<protein>
    <recommendedName>
        <fullName evidence="4">Ser-Thr-rich glycosyl-phosphatidyl-inositol-anchored membrane family-domain-containing protein</fullName>
    </recommendedName>
</protein>
<feature type="signal peptide" evidence="1">
    <location>
        <begin position="1"/>
        <end position="25"/>
    </location>
</feature>
<name>A0A4P9YB40_9FUNG</name>
<dbReference type="EMBL" id="KZ987739">
    <property type="protein sequence ID" value="RKP15340.1"/>
    <property type="molecule type" value="Genomic_DNA"/>
</dbReference>
<evidence type="ECO:0000256" key="1">
    <source>
        <dbReference type="SAM" id="SignalP"/>
    </source>
</evidence>
<proteinExistence type="predicted"/>
<feature type="chain" id="PRO_5020357985" description="Ser-Thr-rich glycosyl-phosphatidyl-inositol-anchored membrane family-domain-containing protein" evidence="1">
    <location>
        <begin position="26"/>
        <end position="164"/>
    </location>
</feature>
<evidence type="ECO:0000313" key="2">
    <source>
        <dbReference type="EMBL" id="RKP15340.1"/>
    </source>
</evidence>
<reference evidence="3" key="1">
    <citation type="journal article" date="2018" name="Nat. Microbiol.">
        <title>Leveraging single-cell genomics to expand the fungal tree of life.</title>
        <authorList>
            <person name="Ahrendt S.R."/>
            <person name="Quandt C.A."/>
            <person name="Ciobanu D."/>
            <person name="Clum A."/>
            <person name="Salamov A."/>
            <person name="Andreopoulos B."/>
            <person name="Cheng J.F."/>
            <person name="Woyke T."/>
            <person name="Pelin A."/>
            <person name="Henrissat B."/>
            <person name="Reynolds N.K."/>
            <person name="Benny G.L."/>
            <person name="Smith M.E."/>
            <person name="James T.Y."/>
            <person name="Grigoriev I.V."/>
        </authorList>
    </citation>
    <scope>NUCLEOTIDE SEQUENCE [LARGE SCALE GENOMIC DNA]</scope>
</reference>
<gene>
    <name evidence="2" type="ORF">BJ684DRAFT_18331</name>
</gene>
<keyword evidence="3" id="KW-1185">Reference proteome</keyword>
<accession>A0A4P9YB40</accession>
<organism evidence="2 3">
    <name type="scientific">Piptocephalis cylindrospora</name>
    <dbReference type="NCBI Taxonomy" id="1907219"/>
    <lineage>
        <taxon>Eukaryota</taxon>
        <taxon>Fungi</taxon>
        <taxon>Fungi incertae sedis</taxon>
        <taxon>Zoopagomycota</taxon>
        <taxon>Zoopagomycotina</taxon>
        <taxon>Zoopagomycetes</taxon>
        <taxon>Zoopagales</taxon>
        <taxon>Piptocephalidaceae</taxon>
        <taxon>Piptocephalis</taxon>
    </lineage>
</organism>
<sequence length="164" mass="18096">MKRTIIDTPIFMGLAALAISPCALADTVSFISPAPGSRIPIESDLNVTYAVSFGGLSTLTNLTLSINELDQDNPISTLYEDERENFPWTRSVTWKVPRNLAPGIYETRISGIESFGKPVEHVNIIRTVPFQVIPMNQEMSNDPQGTISSTWSSITGLFQHHPSF</sequence>
<keyword evidence="1" id="KW-0732">Signal</keyword>
<evidence type="ECO:0008006" key="4">
    <source>
        <dbReference type="Google" id="ProtNLM"/>
    </source>
</evidence>
<dbReference type="Proteomes" id="UP000267251">
    <property type="component" value="Unassembled WGS sequence"/>
</dbReference>